<dbReference type="Proteomes" id="UP000466442">
    <property type="component" value="Unassembled WGS sequence"/>
</dbReference>
<sequence>MTSKKFQVFIAAEESTDKKTTVVNLKRIRIYDEDVWYHIPEDFQKVSAYHSALAAMGPVKSALNAIKNRGQYRSVKVTVSQVIADTYLDKDENFEFGGVMLEEVVVGTESHPPDPKMAELALCLQRFKPPESVKDILEHFLVEKFSPKNRNVKAWCELFEKESSRFSLTGKGFDNRYHPEASCWNRVIKKATNNTEAESPQSSGEEAKNEQFGH</sequence>
<organism evidence="2 3">
    <name type="scientific">Apolygus lucorum</name>
    <name type="common">Small green plant bug</name>
    <name type="synonym">Lygocoris lucorum</name>
    <dbReference type="NCBI Taxonomy" id="248454"/>
    <lineage>
        <taxon>Eukaryota</taxon>
        <taxon>Metazoa</taxon>
        <taxon>Ecdysozoa</taxon>
        <taxon>Arthropoda</taxon>
        <taxon>Hexapoda</taxon>
        <taxon>Insecta</taxon>
        <taxon>Pterygota</taxon>
        <taxon>Neoptera</taxon>
        <taxon>Paraneoptera</taxon>
        <taxon>Hemiptera</taxon>
        <taxon>Heteroptera</taxon>
        <taxon>Panheteroptera</taxon>
        <taxon>Cimicomorpha</taxon>
        <taxon>Miridae</taxon>
        <taxon>Mirini</taxon>
        <taxon>Apolygus</taxon>
    </lineage>
</organism>
<evidence type="ECO:0000256" key="1">
    <source>
        <dbReference type="SAM" id="MobiDB-lite"/>
    </source>
</evidence>
<dbReference type="OrthoDB" id="7412149at2759"/>
<feature type="compositionally biased region" description="Polar residues" evidence="1">
    <location>
        <begin position="193"/>
        <end position="204"/>
    </location>
</feature>
<evidence type="ECO:0000313" key="3">
    <source>
        <dbReference type="Proteomes" id="UP000466442"/>
    </source>
</evidence>
<reference evidence="2" key="1">
    <citation type="journal article" date="2021" name="Mol. Ecol. Resour.">
        <title>Apolygus lucorum genome provides insights into omnivorousness and mesophyll feeding.</title>
        <authorList>
            <person name="Liu Y."/>
            <person name="Liu H."/>
            <person name="Wang H."/>
            <person name="Huang T."/>
            <person name="Liu B."/>
            <person name="Yang B."/>
            <person name="Yin L."/>
            <person name="Li B."/>
            <person name="Zhang Y."/>
            <person name="Zhang S."/>
            <person name="Jiang F."/>
            <person name="Zhang X."/>
            <person name="Ren Y."/>
            <person name="Wang B."/>
            <person name="Wang S."/>
            <person name="Lu Y."/>
            <person name="Wu K."/>
            <person name="Fan W."/>
            <person name="Wang G."/>
        </authorList>
    </citation>
    <scope>NUCLEOTIDE SEQUENCE</scope>
    <source>
        <strain evidence="2">12Hb</strain>
    </source>
</reference>
<keyword evidence="3" id="KW-1185">Reference proteome</keyword>
<comment type="caution">
    <text evidence="2">The sequence shown here is derived from an EMBL/GenBank/DDBJ whole genome shotgun (WGS) entry which is preliminary data.</text>
</comment>
<protein>
    <submittedName>
        <fullName evidence="2">Uncharacterized protein</fullName>
    </submittedName>
</protein>
<evidence type="ECO:0000313" key="2">
    <source>
        <dbReference type="EMBL" id="KAF6202627.1"/>
    </source>
</evidence>
<feature type="region of interest" description="Disordered" evidence="1">
    <location>
        <begin position="193"/>
        <end position="214"/>
    </location>
</feature>
<gene>
    <name evidence="2" type="ORF">GE061_003026</name>
</gene>
<dbReference type="AlphaFoldDB" id="A0A6A4JL79"/>
<accession>A0A6A4JL79</accession>
<feature type="compositionally biased region" description="Basic and acidic residues" evidence="1">
    <location>
        <begin position="205"/>
        <end position="214"/>
    </location>
</feature>
<name>A0A6A4JL79_APOLU</name>
<proteinExistence type="predicted"/>
<dbReference type="EMBL" id="WIXP02000011">
    <property type="protein sequence ID" value="KAF6202627.1"/>
    <property type="molecule type" value="Genomic_DNA"/>
</dbReference>